<evidence type="ECO:0000256" key="1">
    <source>
        <dbReference type="ARBA" id="ARBA00022553"/>
    </source>
</evidence>
<evidence type="ECO:0000313" key="12">
    <source>
        <dbReference type="EMBL" id="PSJ37954.1"/>
    </source>
</evidence>
<dbReference type="SMART" id="SM00448">
    <property type="entry name" value="REC"/>
    <property type="match status" value="1"/>
</dbReference>
<keyword evidence="13" id="KW-1185">Reference proteome</keyword>
<keyword evidence="3" id="KW-0805">Transcription regulation</keyword>
<gene>
    <name evidence="12" type="ORF">C7I55_19810</name>
</gene>
<dbReference type="InterPro" id="IPR000792">
    <property type="entry name" value="Tscrpt_reg_LuxR_C"/>
</dbReference>
<name>A0A2P7QJ08_9SPHN</name>
<sequence length="580" mass="63405">MPESDAQNGAAPAARSGEVGGGPSWGMERRRRRDQRLPAPFGVRDGAPGGKVGKYRPNTVVRAGEAKASSLDRISLCFVLFFRTGALASLVHIVDDDAQVRAATSFLLASHGYTTEVYSSGTEFLRDARLTRGCILLDLRMPGLDGHEVQEELRRRGVDLPVVIMSGHGDVDAAVQAMKLGAVDYLSKPAREEDLFGAIERALSGHRKAEGRRAAAANAAARLESLSPRERQILQGLLGGLSNKEIARCLVLSPRTVEMHRANMMDDLGITNLAEALRLGIDAGLPPLTGTEDTAAAPPARLTNPPMRPVAGASALKGEALRLVVESSSDGAWEWRLASGEVRLSPTIIARLGYSEAEAVDHFDALQSLIHPDDRDLFVEELDAHLNGRTQGFAAEFRVRRKDGSWAWLFDYGSIVERNEHGAPVRMAGSLSDISRRKEEEQRAREASELLELAQWGAAAGIWELDIESRRLRLSARSRELHKLPGDTAEWMSEGDWLDMVHPEDREATRAEVQRATTTGAPWMIEYRNLDGDRLLGLGKIVRDADGRPRRMLGLGQKLEAQAPFRLGGSHARMREAAEA</sequence>
<dbReference type="Pfam" id="PF08447">
    <property type="entry name" value="PAS_3"/>
    <property type="match status" value="2"/>
</dbReference>
<dbReference type="FunFam" id="3.40.50.2300:FF:000018">
    <property type="entry name" value="DNA-binding transcriptional regulator NtrC"/>
    <property type="match status" value="1"/>
</dbReference>
<evidence type="ECO:0000256" key="5">
    <source>
        <dbReference type="ARBA" id="ARBA00023163"/>
    </source>
</evidence>
<protein>
    <recommendedName>
        <fullName evidence="14">Histidine kinase</fullName>
    </recommendedName>
</protein>
<evidence type="ECO:0008006" key="14">
    <source>
        <dbReference type="Google" id="ProtNLM"/>
    </source>
</evidence>
<dbReference type="InterPro" id="IPR000014">
    <property type="entry name" value="PAS"/>
</dbReference>
<evidence type="ECO:0000259" key="9">
    <source>
        <dbReference type="PROSITE" id="PS50110"/>
    </source>
</evidence>
<dbReference type="Pfam" id="PF00196">
    <property type="entry name" value="GerE"/>
    <property type="match status" value="1"/>
</dbReference>
<dbReference type="SUPFAM" id="SSF52172">
    <property type="entry name" value="CheY-like"/>
    <property type="match status" value="1"/>
</dbReference>
<dbReference type="InterPro" id="IPR001610">
    <property type="entry name" value="PAC"/>
</dbReference>
<keyword evidence="5" id="KW-0804">Transcription</keyword>
<evidence type="ECO:0000256" key="3">
    <source>
        <dbReference type="ARBA" id="ARBA00023015"/>
    </source>
</evidence>
<organism evidence="12 13">
    <name type="scientific">Allosphingosinicella deserti</name>
    <dbReference type="NCBI Taxonomy" id="2116704"/>
    <lineage>
        <taxon>Bacteria</taxon>
        <taxon>Pseudomonadati</taxon>
        <taxon>Pseudomonadota</taxon>
        <taxon>Alphaproteobacteria</taxon>
        <taxon>Sphingomonadales</taxon>
        <taxon>Sphingomonadaceae</taxon>
        <taxon>Allosphingosinicella</taxon>
    </lineage>
</organism>
<dbReference type="CDD" id="cd06170">
    <property type="entry name" value="LuxR_C_like"/>
    <property type="match status" value="1"/>
</dbReference>
<dbReference type="InterPro" id="IPR035965">
    <property type="entry name" value="PAS-like_dom_sf"/>
</dbReference>
<keyword evidence="2" id="KW-0902">Two-component regulatory system</keyword>
<comment type="caution">
    <text evidence="12">The sequence shown here is derived from an EMBL/GenBank/DDBJ whole genome shotgun (WGS) entry which is preliminary data.</text>
</comment>
<evidence type="ECO:0000256" key="2">
    <source>
        <dbReference type="ARBA" id="ARBA00023012"/>
    </source>
</evidence>
<dbReference type="SMART" id="SM00086">
    <property type="entry name" value="PAC"/>
    <property type="match status" value="2"/>
</dbReference>
<dbReference type="Gene3D" id="3.30.450.20">
    <property type="entry name" value="PAS domain"/>
    <property type="match status" value="2"/>
</dbReference>
<evidence type="ECO:0000313" key="13">
    <source>
        <dbReference type="Proteomes" id="UP000241167"/>
    </source>
</evidence>
<evidence type="ECO:0000256" key="7">
    <source>
        <dbReference type="SAM" id="MobiDB-lite"/>
    </source>
</evidence>
<dbReference type="SUPFAM" id="SSF55785">
    <property type="entry name" value="PYP-like sensor domain (PAS domain)"/>
    <property type="match status" value="2"/>
</dbReference>
<dbReference type="PRINTS" id="PR00038">
    <property type="entry name" value="HTHLUXR"/>
</dbReference>
<dbReference type="InterPro" id="IPR000700">
    <property type="entry name" value="PAS-assoc_C"/>
</dbReference>
<evidence type="ECO:0000259" key="11">
    <source>
        <dbReference type="PROSITE" id="PS50113"/>
    </source>
</evidence>
<dbReference type="PROSITE" id="PS50112">
    <property type="entry name" value="PAS"/>
    <property type="match status" value="1"/>
</dbReference>
<dbReference type="AlphaFoldDB" id="A0A2P7QJ08"/>
<reference evidence="12 13" key="1">
    <citation type="submission" date="2018-03" db="EMBL/GenBank/DDBJ databases">
        <title>The draft genome of Sphingosinicella sp. GL-C-18.</title>
        <authorList>
            <person name="Liu L."/>
            <person name="Li L."/>
            <person name="Liang L."/>
            <person name="Zhang X."/>
            <person name="Wang T."/>
        </authorList>
    </citation>
    <scope>NUCLEOTIDE SEQUENCE [LARGE SCALE GENOMIC DNA]</scope>
    <source>
        <strain evidence="12 13">GL-C-18</strain>
    </source>
</reference>
<evidence type="ECO:0000259" key="10">
    <source>
        <dbReference type="PROSITE" id="PS50112"/>
    </source>
</evidence>
<dbReference type="Proteomes" id="UP000241167">
    <property type="component" value="Unassembled WGS sequence"/>
</dbReference>
<feature type="domain" description="HTH luxR-type" evidence="8">
    <location>
        <begin position="219"/>
        <end position="284"/>
    </location>
</feature>
<evidence type="ECO:0000256" key="4">
    <source>
        <dbReference type="ARBA" id="ARBA00023125"/>
    </source>
</evidence>
<dbReference type="Gene3D" id="3.40.50.2300">
    <property type="match status" value="1"/>
</dbReference>
<dbReference type="InterPro" id="IPR011006">
    <property type="entry name" value="CheY-like_superfamily"/>
</dbReference>
<feature type="modified residue" description="4-aspartylphosphate" evidence="6">
    <location>
        <position position="138"/>
    </location>
</feature>
<dbReference type="SUPFAM" id="SSF46894">
    <property type="entry name" value="C-terminal effector domain of the bipartite response regulators"/>
    <property type="match status" value="1"/>
</dbReference>
<dbReference type="CDD" id="cd00130">
    <property type="entry name" value="PAS"/>
    <property type="match status" value="1"/>
</dbReference>
<dbReference type="Gene3D" id="1.10.10.10">
    <property type="entry name" value="Winged helix-like DNA-binding domain superfamily/Winged helix DNA-binding domain"/>
    <property type="match status" value="1"/>
</dbReference>
<dbReference type="Pfam" id="PF00072">
    <property type="entry name" value="Response_reg"/>
    <property type="match status" value="1"/>
</dbReference>
<keyword evidence="4" id="KW-0238">DNA-binding</keyword>
<proteinExistence type="predicted"/>
<dbReference type="PANTHER" id="PTHR44688:SF16">
    <property type="entry name" value="DNA-BINDING TRANSCRIPTIONAL ACTIVATOR DEVR_DOSR"/>
    <property type="match status" value="1"/>
</dbReference>
<dbReference type="EMBL" id="PXYI01000007">
    <property type="protein sequence ID" value="PSJ37954.1"/>
    <property type="molecule type" value="Genomic_DNA"/>
</dbReference>
<dbReference type="InterPro" id="IPR013655">
    <property type="entry name" value="PAS_fold_3"/>
</dbReference>
<dbReference type="PROSITE" id="PS50113">
    <property type="entry name" value="PAC"/>
    <property type="match status" value="1"/>
</dbReference>
<feature type="domain" description="PAS" evidence="10">
    <location>
        <begin position="317"/>
        <end position="389"/>
    </location>
</feature>
<dbReference type="InterPro" id="IPR016032">
    <property type="entry name" value="Sig_transdc_resp-reg_C-effctor"/>
</dbReference>
<dbReference type="GO" id="GO:0000160">
    <property type="term" value="P:phosphorelay signal transduction system"/>
    <property type="evidence" value="ECO:0007669"/>
    <property type="project" value="UniProtKB-KW"/>
</dbReference>
<dbReference type="SMART" id="SM00091">
    <property type="entry name" value="PAS"/>
    <property type="match status" value="2"/>
</dbReference>
<dbReference type="GO" id="GO:0003677">
    <property type="term" value="F:DNA binding"/>
    <property type="evidence" value="ECO:0007669"/>
    <property type="project" value="UniProtKB-KW"/>
</dbReference>
<accession>A0A2P7QJ08</accession>
<dbReference type="PROSITE" id="PS50043">
    <property type="entry name" value="HTH_LUXR_2"/>
    <property type="match status" value="1"/>
</dbReference>
<dbReference type="CDD" id="cd17537">
    <property type="entry name" value="REC_FixJ"/>
    <property type="match status" value="1"/>
</dbReference>
<feature type="region of interest" description="Disordered" evidence="7">
    <location>
        <begin position="1"/>
        <end position="54"/>
    </location>
</feature>
<dbReference type="PANTHER" id="PTHR44688">
    <property type="entry name" value="DNA-BINDING TRANSCRIPTIONAL ACTIVATOR DEVR_DOSR"/>
    <property type="match status" value="1"/>
</dbReference>
<feature type="domain" description="PAC" evidence="11">
    <location>
        <begin position="393"/>
        <end position="446"/>
    </location>
</feature>
<dbReference type="PROSITE" id="PS50110">
    <property type="entry name" value="RESPONSE_REGULATORY"/>
    <property type="match status" value="1"/>
</dbReference>
<dbReference type="NCBIfam" id="TIGR00229">
    <property type="entry name" value="sensory_box"/>
    <property type="match status" value="1"/>
</dbReference>
<evidence type="ECO:0000256" key="6">
    <source>
        <dbReference type="PROSITE-ProRule" id="PRU00169"/>
    </source>
</evidence>
<dbReference type="OrthoDB" id="9782655at2"/>
<keyword evidence="1 6" id="KW-0597">Phosphoprotein</keyword>
<dbReference type="InterPro" id="IPR001789">
    <property type="entry name" value="Sig_transdc_resp-reg_receiver"/>
</dbReference>
<evidence type="ECO:0000259" key="8">
    <source>
        <dbReference type="PROSITE" id="PS50043"/>
    </source>
</evidence>
<feature type="domain" description="Response regulatory" evidence="9">
    <location>
        <begin position="90"/>
        <end position="203"/>
    </location>
</feature>
<dbReference type="GO" id="GO:0006355">
    <property type="term" value="P:regulation of DNA-templated transcription"/>
    <property type="evidence" value="ECO:0007669"/>
    <property type="project" value="InterPro"/>
</dbReference>
<dbReference type="InterPro" id="IPR036388">
    <property type="entry name" value="WH-like_DNA-bd_sf"/>
</dbReference>
<dbReference type="SMART" id="SM00421">
    <property type="entry name" value="HTH_LUXR"/>
    <property type="match status" value="1"/>
</dbReference>